<evidence type="ECO:0000313" key="2">
    <source>
        <dbReference type="Proteomes" id="UP000054937"/>
    </source>
</evidence>
<dbReference type="Proteomes" id="UP000054937">
    <property type="component" value="Unassembled WGS sequence"/>
</dbReference>
<keyword evidence="2" id="KW-1185">Reference proteome</keyword>
<dbReference type="EMBL" id="LDAU01000152">
    <property type="protein sequence ID" value="KRX02761.1"/>
    <property type="molecule type" value="Genomic_DNA"/>
</dbReference>
<gene>
    <name evidence="1" type="ORF">PPERSA_02251</name>
</gene>
<evidence type="ECO:0000313" key="1">
    <source>
        <dbReference type="EMBL" id="KRX02761.1"/>
    </source>
</evidence>
<organism evidence="1 2">
    <name type="scientific">Pseudocohnilembus persalinus</name>
    <name type="common">Ciliate</name>
    <dbReference type="NCBI Taxonomy" id="266149"/>
    <lineage>
        <taxon>Eukaryota</taxon>
        <taxon>Sar</taxon>
        <taxon>Alveolata</taxon>
        <taxon>Ciliophora</taxon>
        <taxon>Intramacronucleata</taxon>
        <taxon>Oligohymenophorea</taxon>
        <taxon>Scuticociliatia</taxon>
        <taxon>Philasterida</taxon>
        <taxon>Pseudocohnilembidae</taxon>
        <taxon>Pseudocohnilembus</taxon>
    </lineage>
</organism>
<proteinExistence type="predicted"/>
<reference evidence="1 2" key="1">
    <citation type="journal article" date="2015" name="Sci. Rep.">
        <title>Genome of the facultative scuticociliatosis pathogen Pseudocohnilembus persalinus provides insight into its virulence through horizontal gene transfer.</title>
        <authorList>
            <person name="Xiong J."/>
            <person name="Wang G."/>
            <person name="Cheng J."/>
            <person name="Tian M."/>
            <person name="Pan X."/>
            <person name="Warren A."/>
            <person name="Jiang C."/>
            <person name="Yuan D."/>
            <person name="Miao W."/>
        </authorList>
    </citation>
    <scope>NUCLEOTIDE SEQUENCE [LARGE SCALE GENOMIC DNA]</scope>
    <source>
        <strain evidence="1">36N120E</strain>
    </source>
</reference>
<name>A0A0V0QKC7_PSEPJ</name>
<dbReference type="InParanoid" id="A0A0V0QKC7"/>
<dbReference type="AlphaFoldDB" id="A0A0V0QKC7"/>
<comment type="caution">
    <text evidence="1">The sequence shown here is derived from an EMBL/GenBank/DDBJ whole genome shotgun (WGS) entry which is preliminary data.</text>
</comment>
<accession>A0A0V0QKC7</accession>
<sequence length="532" mass="63645">MKIQPNKKKTDNQIENLKKNWIKTTLRSLFHYMKDQKQEVNQVFQQISSQLGNKKDYHKNCIFYTINQVLKKKKINKKFLQNLFMGANSKNQHYTSSKNISKKNQKPNKTQNFRKTCGIRILGPDQKKQYFYNISQTFQKSNEDVQKTKENLFQISEYLSGLSTNTNSPKNQDEPIINQTGQQYLQNLQFLNQSQDQNFNTSIKIQKKIKQNQFNYQYVNFSALSAQQQQKQQILQEQQQQQLQKNRQSSVLDNLKIKQENNEIEIENQSQINKNLSNFYLNQRLEFDLKQSINYQGIKQEQNQLIRFTRQNQENYILQTDKLKSKQNDQAYQPLQNKQANQIIICKQEFQQEQDQNSKQFLNKTKQQTYSNKNPINQQIIDNQQQVLNISYISPKYNNDNTLFNDNTNLPSKNYCEFQQNQINSDFNQQLQQNKIINTIKNNKFDQTQINLQISESPKNNDNINNKIIKTFTSKDLERKVFRIFLIRFFKKDYLPYLINESKVKNAIFMIPLKNKFLKTIFNNIRYDKEEQ</sequence>
<protein>
    <submittedName>
        <fullName evidence="1">Uncharacterized protein</fullName>
    </submittedName>
</protein>